<evidence type="ECO:0000256" key="1">
    <source>
        <dbReference type="SAM" id="MobiDB-lite"/>
    </source>
</evidence>
<dbReference type="Proteomes" id="UP001500403">
    <property type="component" value="Unassembled WGS sequence"/>
</dbReference>
<sequence>MVGPSEMWSGPVQLSCPTGGLLCAGHLVSHLPSDDSRITTSGARSIGPSDVGVSTTGAPVLGGNAAN</sequence>
<comment type="caution">
    <text evidence="2">The sequence shown here is derived from an EMBL/GenBank/DDBJ whole genome shotgun (WGS) entry which is preliminary data.</text>
</comment>
<name>A0ABP6J5E6_9ACTN</name>
<organism evidence="2 3">
    <name type="scientific">Streptomyces enissocaesilis</name>
    <dbReference type="NCBI Taxonomy" id="332589"/>
    <lineage>
        <taxon>Bacteria</taxon>
        <taxon>Bacillati</taxon>
        <taxon>Actinomycetota</taxon>
        <taxon>Actinomycetes</taxon>
        <taxon>Kitasatosporales</taxon>
        <taxon>Streptomycetaceae</taxon>
        <taxon>Streptomyces</taxon>
        <taxon>Streptomyces rochei group</taxon>
    </lineage>
</organism>
<accession>A0ABP6J5E6</accession>
<evidence type="ECO:0000313" key="2">
    <source>
        <dbReference type="EMBL" id="GAA2921967.1"/>
    </source>
</evidence>
<protein>
    <submittedName>
        <fullName evidence="2">Uncharacterized protein</fullName>
    </submittedName>
</protein>
<keyword evidence="3" id="KW-1185">Reference proteome</keyword>
<proteinExistence type="predicted"/>
<dbReference type="EMBL" id="BAAAUD010000005">
    <property type="protein sequence ID" value="GAA2921967.1"/>
    <property type="molecule type" value="Genomic_DNA"/>
</dbReference>
<feature type="region of interest" description="Disordered" evidence="1">
    <location>
        <begin position="34"/>
        <end position="67"/>
    </location>
</feature>
<reference evidence="3" key="1">
    <citation type="journal article" date="2019" name="Int. J. Syst. Evol. Microbiol.">
        <title>The Global Catalogue of Microorganisms (GCM) 10K type strain sequencing project: providing services to taxonomists for standard genome sequencing and annotation.</title>
        <authorList>
            <consortium name="The Broad Institute Genomics Platform"/>
            <consortium name="The Broad Institute Genome Sequencing Center for Infectious Disease"/>
            <person name="Wu L."/>
            <person name="Ma J."/>
        </authorList>
    </citation>
    <scope>NUCLEOTIDE SEQUENCE [LARGE SCALE GENOMIC DNA]</scope>
    <source>
        <strain evidence="3">JCM 9088</strain>
    </source>
</reference>
<gene>
    <name evidence="2" type="ORF">GCM10010446_02510</name>
</gene>
<evidence type="ECO:0000313" key="3">
    <source>
        <dbReference type="Proteomes" id="UP001500403"/>
    </source>
</evidence>